<reference evidence="6" key="1">
    <citation type="submission" date="2023-11" db="EMBL/GenBank/DDBJ databases">
        <title>Genome assemblies of two species of porcelain crab, Petrolisthes cinctipes and Petrolisthes manimaculis (Anomura: Porcellanidae).</title>
        <authorList>
            <person name="Angst P."/>
        </authorList>
    </citation>
    <scope>NUCLEOTIDE SEQUENCE</scope>
    <source>
        <strain evidence="6">PB745_02</strain>
        <tissue evidence="6">Gill</tissue>
    </source>
</reference>
<evidence type="ECO:0000313" key="6">
    <source>
        <dbReference type="EMBL" id="KAK4287568.1"/>
    </source>
</evidence>
<dbReference type="InterPro" id="IPR000859">
    <property type="entry name" value="CUB_dom"/>
</dbReference>
<comment type="caution">
    <text evidence="6">The sequence shown here is derived from an EMBL/GenBank/DDBJ whole genome shotgun (WGS) entry which is preliminary data.</text>
</comment>
<protein>
    <recommendedName>
        <fullName evidence="5">CUB domain-containing protein</fullName>
    </recommendedName>
</protein>
<evidence type="ECO:0000313" key="7">
    <source>
        <dbReference type="Proteomes" id="UP001292094"/>
    </source>
</evidence>
<dbReference type="SUPFAM" id="SSF57424">
    <property type="entry name" value="LDL receptor-like module"/>
    <property type="match status" value="1"/>
</dbReference>
<feature type="domain" description="CUB" evidence="5">
    <location>
        <begin position="67"/>
        <end position="215"/>
    </location>
</feature>
<dbReference type="PANTHER" id="PTHR47537:SF3">
    <property type="entry name" value="CUB DOMAIN-CONTAINING PROTEIN"/>
    <property type="match status" value="1"/>
</dbReference>
<gene>
    <name evidence="6" type="ORF">Pmani_039360</name>
</gene>
<dbReference type="PANTHER" id="PTHR47537">
    <property type="entry name" value="CUBILIN"/>
    <property type="match status" value="1"/>
</dbReference>
<dbReference type="InterPro" id="IPR056707">
    <property type="entry name" value="DUF7805"/>
</dbReference>
<dbReference type="InterPro" id="IPR002172">
    <property type="entry name" value="LDrepeatLR_classA_rpt"/>
</dbReference>
<name>A0AAE1TJC7_9EUCA</name>
<dbReference type="SMART" id="SM00042">
    <property type="entry name" value="CUB"/>
    <property type="match status" value="2"/>
</dbReference>
<keyword evidence="4" id="KW-0472">Membrane</keyword>
<proteinExistence type="predicted"/>
<dbReference type="InterPro" id="IPR036055">
    <property type="entry name" value="LDL_receptor-like_sf"/>
</dbReference>
<dbReference type="Pfam" id="PF00431">
    <property type="entry name" value="CUB"/>
    <property type="match status" value="1"/>
</dbReference>
<keyword evidence="4" id="KW-1133">Transmembrane helix</keyword>
<dbReference type="Gene3D" id="4.10.400.10">
    <property type="entry name" value="Low-density Lipoprotein Receptor"/>
    <property type="match status" value="1"/>
</dbReference>
<dbReference type="InterPro" id="IPR053207">
    <property type="entry name" value="Non-NMDA_GluR_Accessory"/>
</dbReference>
<comment type="caution">
    <text evidence="3">Lacks conserved residue(s) required for the propagation of feature annotation.</text>
</comment>
<dbReference type="Pfam" id="PF25090">
    <property type="entry name" value="DUF7805"/>
    <property type="match status" value="1"/>
</dbReference>
<evidence type="ECO:0000256" key="4">
    <source>
        <dbReference type="SAM" id="Phobius"/>
    </source>
</evidence>
<evidence type="ECO:0000259" key="5">
    <source>
        <dbReference type="PROSITE" id="PS01180"/>
    </source>
</evidence>
<evidence type="ECO:0000256" key="3">
    <source>
        <dbReference type="PROSITE-ProRule" id="PRU00124"/>
    </source>
</evidence>
<keyword evidence="4" id="KW-0812">Transmembrane</keyword>
<dbReference type="CDD" id="cd00041">
    <property type="entry name" value="CUB"/>
    <property type="match status" value="2"/>
</dbReference>
<evidence type="ECO:0000256" key="1">
    <source>
        <dbReference type="ARBA" id="ARBA00023157"/>
    </source>
</evidence>
<dbReference type="EMBL" id="JAWZYT010006763">
    <property type="protein sequence ID" value="KAK4287568.1"/>
    <property type="molecule type" value="Genomic_DNA"/>
</dbReference>
<dbReference type="SUPFAM" id="SSF49854">
    <property type="entry name" value="Spermadhesin, CUB domain"/>
    <property type="match status" value="2"/>
</dbReference>
<dbReference type="PROSITE" id="PS01180">
    <property type="entry name" value="CUB"/>
    <property type="match status" value="2"/>
</dbReference>
<keyword evidence="7" id="KW-1185">Reference proteome</keyword>
<dbReference type="Gene3D" id="2.60.120.290">
    <property type="entry name" value="Spermadhesin, CUB domain"/>
    <property type="match status" value="2"/>
</dbReference>
<accession>A0AAE1TJC7</accession>
<feature type="transmembrane region" description="Helical" evidence="4">
    <location>
        <begin position="761"/>
        <end position="783"/>
    </location>
</feature>
<organism evidence="6 7">
    <name type="scientific">Petrolisthes manimaculis</name>
    <dbReference type="NCBI Taxonomy" id="1843537"/>
    <lineage>
        <taxon>Eukaryota</taxon>
        <taxon>Metazoa</taxon>
        <taxon>Ecdysozoa</taxon>
        <taxon>Arthropoda</taxon>
        <taxon>Crustacea</taxon>
        <taxon>Multicrustacea</taxon>
        <taxon>Malacostraca</taxon>
        <taxon>Eumalacostraca</taxon>
        <taxon>Eucarida</taxon>
        <taxon>Decapoda</taxon>
        <taxon>Pleocyemata</taxon>
        <taxon>Anomura</taxon>
        <taxon>Galatheoidea</taxon>
        <taxon>Porcellanidae</taxon>
        <taxon>Petrolisthes</taxon>
    </lineage>
</organism>
<dbReference type="AlphaFoldDB" id="A0AAE1TJC7"/>
<dbReference type="SMART" id="SM00192">
    <property type="entry name" value="LDLa"/>
    <property type="match status" value="1"/>
</dbReference>
<sequence>MYYSETPSISVVITRLPTDNDLTALDAFSSFYFMMSYKFLRREDAVVRYGKDTEPKYLGLRDKTTVCNAAFDNCDQRPCYVQSPNFPGMYPRNTTCYYQLRQNKAPPGQRAILALSQADGHLVHIKSQAQPHDTAERHLKLYGDCYYVGDYVRVYDGNSTTSPVLVTFCRGDVVPEIVSSGPELLIEFTTSPFDKPHHEMPWTHLAGFELKAETRFLPKNAIGKNCHVVVTSDGNSSGWVEGVAHSVPPNTTCDWHFVGSPGQVVWITFVHYVATTQLPKLQGMMCSNSLTITDGSGSDATQMAHYCGDTKPRTCHRARRLLQETDIRPCDNTESYVSSGSNLTISQLFGDGSIITKVSFRLRYEFVDRRQEGEWVGDPCTRVIRSRQGESRGNISFSAPRDIFLYGRGGRQAVLCSWHLMGLPDQVVRLTITAISTGTSGCQTEVNHQTKALRCVRGGVSHMALSISEWPWAGVELPLACMCSRDVIPLTEVSHGPDLMLNLTLAGMLPHQDHHHYTFNATYEFLPAPGCPGATRVLSSDAGEVVASSSSTDGNSNCEGFPWLLKTPPRHALYLMLPRASRDNGSCASDTRLFFHVPGEAEPVLGVCPAANPDNTVNFFWPPGQRPSLPQPAPTQNTAAAATIDRESEESWAGRELDLRGADDRESSLVVVWEPRSASQLRLRWLLTWVPGTPEAMDLLPRASDAVGWNWEKDEVTRPCRELCPELGACIKPSLWCDGRQHCPQGSDETVANCLLERVPWLYLTIAALTLLTLFSITVSAVSRIRHKHAKQRQQDARRVSTQESILPPKEKSLSAYALDYTEMDFETTV</sequence>
<keyword evidence="1 2" id="KW-1015">Disulfide bond</keyword>
<dbReference type="PROSITE" id="PS50068">
    <property type="entry name" value="LDLRA_2"/>
    <property type="match status" value="1"/>
</dbReference>
<dbReference type="GO" id="GO:0005886">
    <property type="term" value="C:plasma membrane"/>
    <property type="evidence" value="ECO:0007669"/>
    <property type="project" value="TreeGrafter"/>
</dbReference>
<evidence type="ECO:0000256" key="2">
    <source>
        <dbReference type="PROSITE-ProRule" id="PRU00059"/>
    </source>
</evidence>
<dbReference type="Proteomes" id="UP001292094">
    <property type="component" value="Unassembled WGS sequence"/>
</dbReference>
<dbReference type="CDD" id="cd00112">
    <property type="entry name" value="LDLa"/>
    <property type="match status" value="1"/>
</dbReference>
<feature type="disulfide bond" evidence="2">
    <location>
        <begin position="226"/>
        <end position="253"/>
    </location>
</feature>
<dbReference type="InterPro" id="IPR035914">
    <property type="entry name" value="Sperma_CUB_dom_sf"/>
</dbReference>
<feature type="domain" description="CUB" evidence="5">
    <location>
        <begin position="226"/>
        <end position="367"/>
    </location>
</feature>